<accession>A0A1N6K4L9</accession>
<dbReference type="GO" id="GO:0005886">
    <property type="term" value="C:plasma membrane"/>
    <property type="evidence" value="ECO:0007669"/>
    <property type="project" value="TreeGrafter"/>
</dbReference>
<feature type="transmembrane region" description="Helical" evidence="1">
    <location>
        <begin position="36"/>
        <end position="60"/>
    </location>
</feature>
<feature type="transmembrane region" description="Helical" evidence="1">
    <location>
        <begin position="99"/>
        <end position="123"/>
    </location>
</feature>
<reference evidence="2 3" key="1">
    <citation type="submission" date="2016-11" db="EMBL/GenBank/DDBJ databases">
        <authorList>
            <person name="Jaros S."/>
            <person name="Januszkiewicz K."/>
            <person name="Wedrychowicz H."/>
        </authorList>
    </citation>
    <scope>NUCLEOTIDE SEQUENCE [LARGE SCALE GENOMIC DNA]</scope>
    <source>
        <strain evidence="2 3">GAS86</strain>
    </source>
</reference>
<dbReference type="Pfam" id="PF04657">
    <property type="entry name" value="DMT_YdcZ"/>
    <property type="match status" value="1"/>
</dbReference>
<dbReference type="RefSeq" id="WP_074267921.1">
    <property type="nucleotide sequence ID" value="NZ_FSRM01000002.1"/>
</dbReference>
<dbReference type="AlphaFoldDB" id="A0A1N6K4L9"/>
<feature type="transmembrane region" description="Helical" evidence="1">
    <location>
        <begin position="129"/>
        <end position="147"/>
    </location>
</feature>
<keyword evidence="1" id="KW-0812">Transmembrane</keyword>
<dbReference type="InterPro" id="IPR006750">
    <property type="entry name" value="YdcZ"/>
</dbReference>
<feature type="transmembrane region" description="Helical" evidence="1">
    <location>
        <begin position="72"/>
        <end position="92"/>
    </location>
</feature>
<dbReference type="EMBL" id="FSRM01000002">
    <property type="protein sequence ID" value="SIO51544.1"/>
    <property type="molecule type" value="Genomic_DNA"/>
</dbReference>
<dbReference type="PANTHER" id="PTHR34821">
    <property type="entry name" value="INNER MEMBRANE PROTEIN YDCZ"/>
    <property type="match status" value="1"/>
</dbReference>
<sequence>MLNGIWLYPFIVIAGILQAAGAPINGQLKGSLVNPWLASSVSFLLVTFLAIALFCIQPHPLPTLADLRNMKWWAPLGGIVGAVAVFAGLTLVQKVGVGTLNGLTICANLVASVAIDHFGLIGVPEHALSWPRLAGALLMVAGVALVMRF</sequence>
<evidence type="ECO:0000313" key="3">
    <source>
        <dbReference type="Proteomes" id="UP000184693"/>
    </source>
</evidence>
<dbReference type="PANTHER" id="PTHR34821:SF2">
    <property type="entry name" value="INNER MEMBRANE PROTEIN YDCZ"/>
    <property type="match status" value="1"/>
</dbReference>
<keyword evidence="1" id="KW-1133">Transmembrane helix</keyword>
<protein>
    <submittedName>
        <fullName evidence="2">Transporter family-2 protein</fullName>
    </submittedName>
</protein>
<evidence type="ECO:0000313" key="2">
    <source>
        <dbReference type="EMBL" id="SIO51544.1"/>
    </source>
</evidence>
<gene>
    <name evidence="2" type="ORF">SAMN05444168_6026</name>
</gene>
<dbReference type="OrthoDB" id="9097160at2"/>
<feature type="transmembrane region" description="Helical" evidence="1">
    <location>
        <begin position="6"/>
        <end position="24"/>
    </location>
</feature>
<name>A0A1N6K4L9_9BURK</name>
<evidence type="ECO:0000256" key="1">
    <source>
        <dbReference type="SAM" id="Phobius"/>
    </source>
</evidence>
<keyword evidence="1" id="KW-0472">Membrane</keyword>
<organism evidence="2 3">
    <name type="scientific">Paraburkholderia phenazinium</name>
    <dbReference type="NCBI Taxonomy" id="60549"/>
    <lineage>
        <taxon>Bacteria</taxon>
        <taxon>Pseudomonadati</taxon>
        <taxon>Pseudomonadota</taxon>
        <taxon>Betaproteobacteria</taxon>
        <taxon>Burkholderiales</taxon>
        <taxon>Burkholderiaceae</taxon>
        <taxon>Paraburkholderia</taxon>
    </lineage>
</organism>
<proteinExistence type="predicted"/>
<dbReference type="Proteomes" id="UP000184693">
    <property type="component" value="Unassembled WGS sequence"/>
</dbReference>